<feature type="chain" id="PRO_5046999526" evidence="7">
    <location>
        <begin position="24"/>
        <end position="131"/>
    </location>
</feature>
<reference evidence="9 10" key="1">
    <citation type="submission" date="2023-11" db="EMBL/GenBank/DDBJ databases">
        <title>MicrobeMod: A computational toolkit for identifying prokaryotic methylation and restriction-modification with nanopore sequencing.</title>
        <authorList>
            <person name="Crits-Christoph A."/>
            <person name="Kang S.C."/>
            <person name="Lee H."/>
            <person name="Ostrov N."/>
        </authorList>
    </citation>
    <scope>NUCLEOTIDE SEQUENCE [LARGE SCALE GENOMIC DNA]</scope>
    <source>
        <strain evidence="9 10">ATCC 25935</strain>
    </source>
</reference>
<accession>A0ABZ0XVB4</accession>
<evidence type="ECO:0000256" key="3">
    <source>
        <dbReference type="ARBA" id="ARBA00022723"/>
    </source>
</evidence>
<keyword evidence="1" id="KW-0813">Transport</keyword>
<keyword evidence="10" id="KW-1185">Reference proteome</keyword>
<evidence type="ECO:0000256" key="2">
    <source>
        <dbReference type="ARBA" id="ARBA00022617"/>
    </source>
</evidence>
<sequence length="131" mass="13974">MKNRQFLLLCAATVALVAPVVHAAPAAAKIGNPKAGEAAFLKCASCHQVGKYAQPAYGPQLNAIVGRKAGTSAGYRYSEAMKRSGLVWTEANLAAFLRAPHDVVPGTSMRFWGISDEQQVADLLAYMRGLR</sequence>
<name>A0ABZ0XVB4_9BURK</name>
<dbReference type="Proteomes" id="UP001326110">
    <property type="component" value="Chromosome"/>
</dbReference>
<dbReference type="GeneID" id="43163244"/>
<keyword evidence="2 6" id="KW-0349">Heme</keyword>
<keyword evidence="7" id="KW-0732">Signal</keyword>
<dbReference type="InterPro" id="IPR002327">
    <property type="entry name" value="Cyt_c_1A/1B"/>
</dbReference>
<keyword evidence="4" id="KW-0249">Electron transport</keyword>
<evidence type="ECO:0000259" key="8">
    <source>
        <dbReference type="PROSITE" id="PS51007"/>
    </source>
</evidence>
<keyword evidence="5 6" id="KW-0408">Iron</keyword>
<feature type="signal peptide" evidence="7">
    <location>
        <begin position="1"/>
        <end position="23"/>
    </location>
</feature>
<evidence type="ECO:0000256" key="4">
    <source>
        <dbReference type="ARBA" id="ARBA00022982"/>
    </source>
</evidence>
<feature type="domain" description="Cytochrome c" evidence="8">
    <location>
        <begin position="31"/>
        <end position="131"/>
    </location>
</feature>
<dbReference type="Gene3D" id="1.10.760.10">
    <property type="entry name" value="Cytochrome c-like domain"/>
    <property type="match status" value="1"/>
</dbReference>
<evidence type="ECO:0000256" key="1">
    <source>
        <dbReference type="ARBA" id="ARBA00022448"/>
    </source>
</evidence>
<dbReference type="RefSeq" id="WP_019921483.1">
    <property type="nucleotide sequence ID" value="NZ_CP140152.1"/>
</dbReference>
<evidence type="ECO:0000256" key="5">
    <source>
        <dbReference type="ARBA" id="ARBA00023004"/>
    </source>
</evidence>
<evidence type="ECO:0000313" key="10">
    <source>
        <dbReference type="Proteomes" id="UP001326110"/>
    </source>
</evidence>
<organism evidence="9 10">
    <name type="scientific">Duganella zoogloeoides</name>
    <dbReference type="NCBI Taxonomy" id="75659"/>
    <lineage>
        <taxon>Bacteria</taxon>
        <taxon>Pseudomonadati</taxon>
        <taxon>Pseudomonadota</taxon>
        <taxon>Betaproteobacteria</taxon>
        <taxon>Burkholderiales</taxon>
        <taxon>Oxalobacteraceae</taxon>
        <taxon>Telluria group</taxon>
        <taxon>Duganella</taxon>
    </lineage>
</organism>
<dbReference type="InterPro" id="IPR036909">
    <property type="entry name" value="Cyt_c-like_dom_sf"/>
</dbReference>
<dbReference type="SUPFAM" id="SSF46626">
    <property type="entry name" value="Cytochrome c"/>
    <property type="match status" value="1"/>
</dbReference>
<gene>
    <name evidence="9" type="ORF">SR858_21555</name>
</gene>
<protein>
    <submittedName>
        <fullName evidence="9">C-type cytochrome</fullName>
    </submittedName>
</protein>
<dbReference type="InterPro" id="IPR009056">
    <property type="entry name" value="Cyt_c-like_dom"/>
</dbReference>
<evidence type="ECO:0000256" key="7">
    <source>
        <dbReference type="SAM" id="SignalP"/>
    </source>
</evidence>
<keyword evidence="3 6" id="KW-0479">Metal-binding</keyword>
<dbReference type="EMBL" id="CP140152">
    <property type="protein sequence ID" value="WQH03609.1"/>
    <property type="molecule type" value="Genomic_DNA"/>
</dbReference>
<evidence type="ECO:0000313" key="9">
    <source>
        <dbReference type="EMBL" id="WQH03609.1"/>
    </source>
</evidence>
<dbReference type="Pfam" id="PF00034">
    <property type="entry name" value="Cytochrom_C"/>
    <property type="match status" value="1"/>
</dbReference>
<dbReference type="PROSITE" id="PS51007">
    <property type="entry name" value="CYTC"/>
    <property type="match status" value="1"/>
</dbReference>
<dbReference type="PRINTS" id="PR00604">
    <property type="entry name" value="CYTCHRMECIAB"/>
</dbReference>
<proteinExistence type="predicted"/>
<evidence type="ECO:0000256" key="6">
    <source>
        <dbReference type="PROSITE-ProRule" id="PRU00433"/>
    </source>
</evidence>
<dbReference type="PANTHER" id="PTHR11961">
    <property type="entry name" value="CYTOCHROME C"/>
    <property type="match status" value="1"/>
</dbReference>